<evidence type="ECO:0000313" key="2">
    <source>
        <dbReference type="EMBL" id="GAG32723.1"/>
    </source>
</evidence>
<feature type="non-terminal residue" evidence="2">
    <location>
        <position position="1"/>
    </location>
</feature>
<reference evidence="2" key="1">
    <citation type="journal article" date="2014" name="Front. Microbiol.">
        <title>High frequency of phylogenetically diverse reductive dehalogenase-homologous genes in deep subseafloor sedimentary metagenomes.</title>
        <authorList>
            <person name="Kawai M."/>
            <person name="Futagami T."/>
            <person name="Toyoda A."/>
            <person name="Takaki Y."/>
            <person name="Nishi S."/>
            <person name="Hori S."/>
            <person name="Arai W."/>
            <person name="Tsubouchi T."/>
            <person name="Morono Y."/>
            <person name="Uchiyama I."/>
            <person name="Ito T."/>
            <person name="Fujiyama A."/>
            <person name="Inagaki F."/>
            <person name="Takami H."/>
        </authorList>
    </citation>
    <scope>NUCLEOTIDE SEQUENCE</scope>
    <source>
        <strain evidence="2">Expedition CK06-06</strain>
    </source>
</reference>
<proteinExistence type="predicted"/>
<name>X0X7T9_9ZZZZ</name>
<feature type="region of interest" description="Disordered" evidence="1">
    <location>
        <begin position="85"/>
        <end position="117"/>
    </location>
</feature>
<organism evidence="2">
    <name type="scientific">marine sediment metagenome</name>
    <dbReference type="NCBI Taxonomy" id="412755"/>
    <lineage>
        <taxon>unclassified sequences</taxon>
        <taxon>metagenomes</taxon>
        <taxon>ecological metagenomes</taxon>
    </lineage>
</organism>
<comment type="caution">
    <text evidence="2">The sequence shown here is derived from an EMBL/GenBank/DDBJ whole genome shotgun (WGS) entry which is preliminary data.</text>
</comment>
<dbReference type="AlphaFoldDB" id="X0X7T9"/>
<protein>
    <submittedName>
        <fullName evidence="2">Uncharacterized protein</fullName>
    </submittedName>
</protein>
<dbReference type="EMBL" id="BARS01049418">
    <property type="protein sequence ID" value="GAG32723.1"/>
    <property type="molecule type" value="Genomic_DNA"/>
</dbReference>
<feature type="non-terminal residue" evidence="2">
    <location>
        <position position="241"/>
    </location>
</feature>
<sequence>KRQQKELFETLSKDIVDKYLPQRGSGCFSMVKPSESEKTLASVSKDLFDLVQHFSAHPDVTAMHSYKLLLRILEEQCELIEASDGKPVEVSVKPAKEVPSNSLQNPSDPDAGYDSHKGQGYQVQLMETYSTQKDEKIKSKQLNLITHVEVEPACEHDSNALIPALESTRERDLSPEEVLADSHYGSDENCEAAKTMGVEVVSPTMGTPKEGAISLDDFEHSEQGKLISCPQGHAPVRVKKS</sequence>
<gene>
    <name evidence="2" type="ORF">S01H1_73917</name>
</gene>
<evidence type="ECO:0000256" key="1">
    <source>
        <dbReference type="SAM" id="MobiDB-lite"/>
    </source>
</evidence>
<accession>X0X7T9</accession>